<dbReference type="AlphaFoldDB" id="A0A2M7XEJ5"/>
<dbReference type="EMBL" id="PFWU01000005">
    <property type="protein sequence ID" value="PJA46275.1"/>
    <property type="molecule type" value="Genomic_DNA"/>
</dbReference>
<organism evidence="1 2">
    <name type="scientific">Candidatus Uhrbacteria bacterium CG_4_9_14_3_um_filter_50_9</name>
    <dbReference type="NCBI Taxonomy" id="1975035"/>
    <lineage>
        <taxon>Bacteria</taxon>
        <taxon>Candidatus Uhriibacteriota</taxon>
    </lineage>
</organism>
<sequence length="224" mass="26368">MYDLSGKHPWVFRRDDVDLLEDQLEDLYERYQGDTRGERSMEQEVLQEQVQTEEVSDQELSITLGEQLFESVHKHQEHTVPSGGEMDFEQEDEPLIPTQQRDPLYLEARAWSVPVFAFAQQRYLQKDTRGREVFRIYVNTNLIPIKLSTAIQEECLDDGFAHEIALKEYELTCTYLERVLEDLVILFETGEGRPALQQMIIGGKRLLRLVRGRHALLKRQRRFL</sequence>
<gene>
    <name evidence="1" type="ORF">CO174_00510</name>
</gene>
<evidence type="ECO:0000313" key="1">
    <source>
        <dbReference type="EMBL" id="PJA46275.1"/>
    </source>
</evidence>
<evidence type="ECO:0000313" key="2">
    <source>
        <dbReference type="Proteomes" id="UP000229385"/>
    </source>
</evidence>
<accession>A0A2M7XEJ5</accession>
<name>A0A2M7XEJ5_9BACT</name>
<protein>
    <submittedName>
        <fullName evidence="1">Uncharacterized protein</fullName>
    </submittedName>
</protein>
<proteinExistence type="predicted"/>
<reference evidence="2" key="1">
    <citation type="submission" date="2017-09" db="EMBL/GenBank/DDBJ databases">
        <title>Depth-based differentiation of microbial function through sediment-hosted aquifers and enrichment of novel symbionts in the deep terrestrial subsurface.</title>
        <authorList>
            <person name="Probst A.J."/>
            <person name="Ladd B."/>
            <person name="Jarett J.K."/>
            <person name="Geller-Mcgrath D.E."/>
            <person name="Sieber C.M.K."/>
            <person name="Emerson J.B."/>
            <person name="Anantharaman K."/>
            <person name="Thomas B.C."/>
            <person name="Malmstrom R."/>
            <person name="Stieglmeier M."/>
            <person name="Klingl A."/>
            <person name="Woyke T."/>
            <person name="Ryan C.M."/>
            <person name="Banfield J.F."/>
        </authorList>
    </citation>
    <scope>NUCLEOTIDE SEQUENCE [LARGE SCALE GENOMIC DNA]</scope>
</reference>
<comment type="caution">
    <text evidence="1">The sequence shown here is derived from an EMBL/GenBank/DDBJ whole genome shotgun (WGS) entry which is preliminary data.</text>
</comment>
<dbReference type="Proteomes" id="UP000229385">
    <property type="component" value="Unassembled WGS sequence"/>
</dbReference>